<dbReference type="AlphaFoldDB" id="A0A3P6FFI4"/>
<accession>A0A3P6FFI4</accession>
<gene>
    <name evidence="1" type="ORF">BOLC5T30569H</name>
</gene>
<protein>
    <submittedName>
        <fullName evidence="1">Uncharacterized protein</fullName>
    </submittedName>
</protein>
<dbReference type="EMBL" id="LR031877">
    <property type="protein sequence ID" value="VDD43022.1"/>
    <property type="molecule type" value="Genomic_DNA"/>
</dbReference>
<evidence type="ECO:0000313" key="1">
    <source>
        <dbReference type="EMBL" id="VDD43022.1"/>
    </source>
</evidence>
<name>A0A3P6FFI4_BRAOL</name>
<reference evidence="1" key="1">
    <citation type="submission" date="2018-11" db="EMBL/GenBank/DDBJ databases">
        <authorList>
            <consortium name="Genoscope - CEA"/>
            <person name="William W."/>
        </authorList>
    </citation>
    <scope>NUCLEOTIDE SEQUENCE</scope>
</reference>
<proteinExistence type="predicted"/>
<sequence length="46" mass="5238">MARLVNFDVVFFEPDSLCLVETVAVEDVKGSLPFATDRYPCERINM</sequence>
<organism evidence="1">
    <name type="scientific">Brassica oleracea</name>
    <name type="common">Wild cabbage</name>
    <dbReference type="NCBI Taxonomy" id="3712"/>
    <lineage>
        <taxon>Eukaryota</taxon>
        <taxon>Viridiplantae</taxon>
        <taxon>Streptophyta</taxon>
        <taxon>Embryophyta</taxon>
        <taxon>Tracheophyta</taxon>
        <taxon>Spermatophyta</taxon>
        <taxon>Magnoliopsida</taxon>
        <taxon>eudicotyledons</taxon>
        <taxon>Gunneridae</taxon>
        <taxon>Pentapetalae</taxon>
        <taxon>rosids</taxon>
        <taxon>malvids</taxon>
        <taxon>Brassicales</taxon>
        <taxon>Brassicaceae</taxon>
        <taxon>Brassiceae</taxon>
        <taxon>Brassica</taxon>
    </lineage>
</organism>